<sequence length="701" mass="78272">MTAAIKRACDPCHRRKVKCDGFNPCKNCNNSSLSCTYNAIPQKKGPKGSRAKIISDIRETQRHNSLHTKVHARIAGAPCTPAPEGVKPTPGFLTPDVVNACIKFFFDHMYAQMPILDQRAIESQIPFMEQNPDTYCLVASLCAFVMMQPGMSIPANDYFNFDMYPGALIAGSQTIMEEVLRVRRGVDHLDNVTHNALATTFFLFGCNYAMEMHNHAWFYLREGTTLIHMAGMTQEGFYATLDRVESSRRRRLFWLFFVMERAYAVGKNRPLTLQATINVPTSNDDQSDPLANHIGNFLLLVDAYKPIDDAFLSTWRKTHGNLSASHVDNMRKQMGDLLRSYYCRDSSFGDMHVNQSWLKNTVWQLTSQDSYSTSVSRDLLMRMAAQFPGQGMELMNSSLLSSVLDIVHSMTEFLAVQPASGDPFAPGPQDKMATLLNTVALSRNGDHTYLPVLLTDVAEILPRLATPMLQNPPEDPNLANVDIFDGFGNGGMAQPPPQMQMDMEAPYDQKFTPEEYEQQYAAAMDLKQQQQQQQQQHSTPDSQGSSSQTQQPTADMNSSFVSSPGIMATGGDYNSQMGGFNACTPMSEIMSPMAHQQPHMSQQQHLHSSHPHQQTTQQPQQQPPPQPYMYDGMNQHHIQHSQMAINTLRQPPPQRPHSFQVQVPMRTVGDFQGLQPSGQDSGQGMVGLGSMSNEIDFGALQ</sequence>
<dbReference type="InterPro" id="IPR036864">
    <property type="entry name" value="Zn2-C6_fun-type_DNA-bd_sf"/>
</dbReference>
<accession>A0A9P9Y065</accession>
<organism evidence="5 6">
    <name type="scientific">Emericellopsis cladophorae</name>
    <dbReference type="NCBI Taxonomy" id="2686198"/>
    <lineage>
        <taxon>Eukaryota</taxon>
        <taxon>Fungi</taxon>
        <taxon>Dikarya</taxon>
        <taxon>Ascomycota</taxon>
        <taxon>Pezizomycotina</taxon>
        <taxon>Sordariomycetes</taxon>
        <taxon>Hypocreomycetidae</taxon>
        <taxon>Hypocreales</taxon>
        <taxon>Bionectriaceae</taxon>
        <taxon>Emericellopsis</taxon>
    </lineage>
</organism>
<feature type="region of interest" description="Disordered" evidence="3">
    <location>
        <begin position="594"/>
        <end position="632"/>
    </location>
</feature>
<dbReference type="PANTHER" id="PTHR31668">
    <property type="entry name" value="GLUCOSE TRANSPORT TRANSCRIPTION REGULATOR RGT1-RELATED-RELATED"/>
    <property type="match status" value="1"/>
</dbReference>
<dbReference type="EMBL" id="JAGIXG020000024">
    <property type="protein sequence ID" value="KAI6781153.1"/>
    <property type="molecule type" value="Genomic_DNA"/>
</dbReference>
<dbReference type="Gene3D" id="4.10.240.10">
    <property type="entry name" value="Zn(2)-C6 fungal-type DNA-binding domain"/>
    <property type="match status" value="1"/>
</dbReference>
<dbReference type="GO" id="GO:0008270">
    <property type="term" value="F:zinc ion binding"/>
    <property type="evidence" value="ECO:0007669"/>
    <property type="project" value="InterPro"/>
</dbReference>
<evidence type="ECO:0000256" key="2">
    <source>
        <dbReference type="ARBA" id="ARBA00023242"/>
    </source>
</evidence>
<dbReference type="PROSITE" id="PS50048">
    <property type="entry name" value="ZN2_CY6_FUNGAL_2"/>
    <property type="match status" value="1"/>
</dbReference>
<evidence type="ECO:0000313" key="5">
    <source>
        <dbReference type="EMBL" id="KAI6781153.1"/>
    </source>
</evidence>
<dbReference type="SMART" id="SM00066">
    <property type="entry name" value="GAL4"/>
    <property type="match status" value="1"/>
</dbReference>
<dbReference type="RefSeq" id="XP_051362009.1">
    <property type="nucleotide sequence ID" value="XM_051506665.1"/>
</dbReference>
<dbReference type="PROSITE" id="PS00463">
    <property type="entry name" value="ZN2_CY6_FUNGAL_1"/>
    <property type="match status" value="1"/>
</dbReference>
<feature type="region of interest" description="Disordered" evidence="3">
    <location>
        <begin position="524"/>
        <end position="569"/>
    </location>
</feature>
<dbReference type="Pfam" id="PF00172">
    <property type="entry name" value="Zn_clus"/>
    <property type="match status" value="1"/>
</dbReference>
<dbReference type="InterPro" id="IPR007219">
    <property type="entry name" value="XnlR_reg_dom"/>
</dbReference>
<keyword evidence="2" id="KW-0539">Nucleus</keyword>
<dbReference type="SMART" id="SM00906">
    <property type="entry name" value="Fungal_trans"/>
    <property type="match status" value="1"/>
</dbReference>
<proteinExistence type="predicted"/>
<dbReference type="SUPFAM" id="SSF57701">
    <property type="entry name" value="Zn2/Cys6 DNA-binding domain"/>
    <property type="match status" value="1"/>
</dbReference>
<reference evidence="5" key="1">
    <citation type="journal article" date="2021" name="J Fungi (Basel)">
        <title>Genomic and Metabolomic Analyses of the Marine Fungus Emericellopsis cladophorae: Insights into Saltwater Adaptability Mechanisms and Its Biosynthetic Potential.</title>
        <authorList>
            <person name="Goncalves M.F.M."/>
            <person name="Hilario S."/>
            <person name="Van de Peer Y."/>
            <person name="Esteves A.C."/>
            <person name="Alves A."/>
        </authorList>
    </citation>
    <scope>NUCLEOTIDE SEQUENCE</scope>
    <source>
        <strain evidence="5">MUM 19.33</strain>
    </source>
</reference>
<dbReference type="OrthoDB" id="4132249at2759"/>
<feature type="compositionally biased region" description="Low complexity" evidence="3">
    <location>
        <begin position="528"/>
        <end position="553"/>
    </location>
</feature>
<dbReference type="GO" id="GO:0003677">
    <property type="term" value="F:DNA binding"/>
    <property type="evidence" value="ECO:0007669"/>
    <property type="project" value="InterPro"/>
</dbReference>
<dbReference type="CDD" id="cd12148">
    <property type="entry name" value="fungal_TF_MHR"/>
    <property type="match status" value="1"/>
</dbReference>
<reference evidence="5" key="2">
    <citation type="submission" date="2022-07" db="EMBL/GenBank/DDBJ databases">
        <authorList>
            <person name="Goncalves M.F.M."/>
            <person name="Hilario S."/>
            <person name="Van De Peer Y."/>
            <person name="Esteves A.C."/>
            <person name="Alves A."/>
        </authorList>
    </citation>
    <scope>NUCLEOTIDE SEQUENCE</scope>
    <source>
        <strain evidence="5">MUM 19.33</strain>
    </source>
</reference>
<keyword evidence="1" id="KW-0479">Metal-binding</keyword>
<protein>
    <recommendedName>
        <fullName evidence="4">Zn(2)-C6 fungal-type domain-containing protein</fullName>
    </recommendedName>
</protein>
<evidence type="ECO:0000259" key="4">
    <source>
        <dbReference type="PROSITE" id="PS50048"/>
    </source>
</evidence>
<feature type="compositionally biased region" description="Low complexity" evidence="3">
    <location>
        <begin position="595"/>
        <end position="620"/>
    </location>
</feature>
<dbReference type="GeneID" id="75829021"/>
<evidence type="ECO:0000256" key="1">
    <source>
        <dbReference type="ARBA" id="ARBA00022723"/>
    </source>
</evidence>
<keyword evidence="6" id="KW-1185">Reference proteome</keyword>
<gene>
    <name evidence="5" type="ORF">J7T54_002509</name>
</gene>
<dbReference type="PANTHER" id="PTHR31668:SF20">
    <property type="entry name" value="ZN(II)2CYS6 TRANSCRIPTION FACTOR (EUROFUNG)"/>
    <property type="match status" value="1"/>
</dbReference>
<comment type="caution">
    <text evidence="5">The sequence shown here is derived from an EMBL/GenBank/DDBJ whole genome shotgun (WGS) entry which is preliminary data.</text>
</comment>
<dbReference type="InterPro" id="IPR050797">
    <property type="entry name" value="Carb_Metab_Trans_Reg"/>
</dbReference>
<name>A0A9P9Y065_9HYPO</name>
<dbReference type="GO" id="GO:0000981">
    <property type="term" value="F:DNA-binding transcription factor activity, RNA polymerase II-specific"/>
    <property type="evidence" value="ECO:0007669"/>
    <property type="project" value="InterPro"/>
</dbReference>
<evidence type="ECO:0000313" key="6">
    <source>
        <dbReference type="Proteomes" id="UP001055219"/>
    </source>
</evidence>
<dbReference type="AlphaFoldDB" id="A0A9P9Y065"/>
<dbReference type="GO" id="GO:0006351">
    <property type="term" value="P:DNA-templated transcription"/>
    <property type="evidence" value="ECO:0007669"/>
    <property type="project" value="InterPro"/>
</dbReference>
<dbReference type="InterPro" id="IPR001138">
    <property type="entry name" value="Zn2Cys6_DnaBD"/>
</dbReference>
<evidence type="ECO:0000256" key="3">
    <source>
        <dbReference type="SAM" id="MobiDB-lite"/>
    </source>
</evidence>
<feature type="domain" description="Zn(2)-C6 fungal-type" evidence="4">
    <location>
        <begin position="8"/>
        <end position="37"/>
    </location>
</feature>
<dbReference type="CDD" id="cd00067">
    <property type="entry name" value="GAL4"/>
    <property type="match status" value="1"/>
</dbReference>
<dbReference type="Proteomes" id="UP001055219">
    <property type="component" value="Unassembled WGS sequence"/>
</dbReference>